<protein>
    <submittedName>
        <fullName evidence="3">Uncharacterized protein LOC108678320 isoform X1</fullName>
    </submittedName>
</protein>
<name>A0A8B7P808_HYAAZ</name>
<reference evidence="3" key="1">
    <citation type="submission" date="2025-08" db="UniProtKB">
        <authorList>
            <consortium name="RefSeq"/>
        </authorList>
    </citation>
    <scope>IDENTIFICATION</scope>
    <source>
        <tissue evidence="3">Whole organism</tissue>
    </source>
</reference>
<organism evidence="2 3">
    <name type="scientific">Hyalella azteca</name>
    <name type="common">Amphipod</name>
    <dbReference type="NCBI Taxonomy" id="294128"/>
    <lineage>
        <taxon>Eukaryota</taxon>
        <taxon>Metazoa</taxon>
        <taxon>Ecdysozoa</taxon>
        <taxon>Arthropoda</taxon>
        <taxon>Crustacea</taxon>
        <taxon>Multicrustacea</taxon>
        <taxon>Malacostraca</taxon>
        <taxon>Eumalacostraca</taxon>
        <taxon>Peracarida</taxon>
        <taxon>Amphipoda</taxon>
        <taxon>Senticaudata</taxon>
        <taxon>Talitrida</taxon>
        <taxon>Talitroidea</taxon>
        <taxon>Hyalellidae</taxon>
        <taxon>Hyalella</taxon>
    </lineage>
</organism>
<dbReference type="GeneID" id="108678320"/>
<gene>
    <name evidence="3" type="primary">LOC108678320</name>
</gene>
<feature type="compositionally biased region" description="Low complexity" evidence="1">
    <location>
        <begin position="227"/>
        <end position="236"/>
    </location>
</feature>
<accession>A0A8B7P808</accession>
<evidence type="ECO:0000313" key="3">
    <source>
        <dbReference type="RefSeq" id="XP_018022188.1"/>
    </source>
</evidence>
<evidence type="ECO:0000313" key="2">
    <source>
        <dbReference type="Proteomes" id="UP000694843"/>
    </source>
</evidence>
<proteinExistence type="predicted"/>
<dbReference type="Proteomes" id="UP000694843">
    <property type="component" value="Unplaced"/>
</dbReference>
<dbReference type="KEGG" id="hazt:108678320"/>
<dbReference type="AlphaFoldDB" id="A0A8B7P808"/>
<feature type="region of interest" description="Disordered" evidence="1">
    <location>
        <begin position="297"/>
        <end position="321"/>
    </location>
</feature>
<feature type="region of interest" description="Disordered" evidence="1">
    <location>
        <begin position="201"/>
        <end position="245"/>
    </location>
</feature>
<sequence>MQLIFHSDPEGRDGGFHITVYQMQCGNFEPIGTFSGLHTATGPQIFTSPPQHGTSWTHPKQGGNGGIFAGGNIGDVGIHYVDPAPSRNSSQIGSDKQFINTSFGTSDTSVHYNGHEYDNYPEFVTDHKHHPQPQGHFDKDYHYVYYYLPQPTPQVVEVEGENKLPPSNQNQGKEKYDFFAMMKSKFKKMKDIFRKDYKKTRESGDAQVDVHYEKPEPRPQPQRKYRPTTTTTTYKPRPTRPLKITSQNVGYEGSNYQHRPYRYIFIRNPYYRPPEPGSYVRPTRFRYPQVYPQTQRPTTYVPTTQRPYTQTPYTQRPWSSQGARYPQHNAYIVVPSHQAHHVPQTGYLSVSPARPGFRPFWSTSGSSSYATTPVYTDSSITPDYVITPTPIHPPTEQINQRPINFPPVHTTPRAISFPDIHVSPSSNVAGLATVRPFRPPTVLITATPPPFFGPTNSISSPRHNKAIPALIIPSSSSTSDHFEDFTDNFSGFSDISQLPLASESLVNTVTVSGCGRRIMEEEFHIDSSEALHHVSSKGPQLCTYHIAKSGADRCSLVLQVQDLQFNENCRNSSDARCSDEPSVHMLTSFAGNGDLSLQFNASSAETTTFTLYGRQIACGEKITAPTEVENGRTTVHNWEVVATASPGSRGWGSIKTKWVGPQGRGRETRTIIKQGGEGVSVLKPAVERW</sequence>
<feature type="compositionally biased region" description="Basic and acidic residues" evidence="1">
    <location>
        <begin position="201"/>
        <end position="217"/>
    </location>
</feature>
<feature type="compositionally biased region" description="Low complexity" evidence="1">
    <location>
        <begin position="297"/>
        <end position="317"/>
    </location>
</feature>
<dbReference type="RefSeq" id="XP_018022188.1">
    <property type="nucleotide sequence ID" value="XM_018166699.1"/>
</dbReference>
<keyword evidence="2" id="KW-1185">Reference proteome</keyword>
<evidence type="ECO:0000256" key="1">
    <source>
        <dbReference type="SAM" id="MobiDB-lite"/>
    </source>
</evidence>